<dbReference type="InterPro" id="IPR032710">
    <property type="entry name" value="NTF2-like_dom_sf"/>
</dbReference>
<name>A0A238VKX8_9FLAO</name>
<dbReference type="CDD" id="cd00093">
    <property type="entry name" value="HTH_XRE"/>
    <property type="match status" value="1"/>
</dbReference>
<dbReference type="SUPFAM" id="SSF47413">
    <property type="entry name" value="lambda repressor-like DNA-binding domains"/>
    <property type="match status" value="1"/>
</dbReference>
<protein>
    <submittedName>
        <fullName evidence="3">Helix-turn-helix</fullName>
    </submittedName>
</protein>
<organism evidence="3 4">
    <name type="scientific">Lutibacter flavus</name>
    <dbReference type="NCBI Taxonomy" id="691689"/>
    <lineage>
        <taxon>Bacteria</taxon>
        <taxon>Pseudomonadati</taxon>
        <taxon>Bacteroidota</taxon>
        <taxon>Flavobacteriia</taxon>
        <taxon>Flavobacteriales</taxon>
        <taxon>Flavobacteriaceae</taxon>
        <taxon>Lutibacter</taxon>
    </lineage>
</organism>
<evidence type="ECO:0000256" key="1">
    <source>
        <dbReference type="SAM" id="Phobius"/>
    </source>
</evidence>
<keyword evidence="4" id="KW-1185">Reference proteome</keyword>
<dbReference type="EMBL" id="FZNX01000001">
    <property type="protein sequence ID" value="SNR35015.1"/>
    <property type="molecule type" value="Genomic_DNA"/>
</dbReference>
<keyword evidence="1" id="KW-1133">Transmembrane helix</keyword>
<dbReference type="SMART" id="SM00530">
    <property type="entry name" value="HTH_XRE"/>
    <property type="match status" value="1"/>
</dbReference>
<feature type="transmembrane region" description="Helical" evidence="1">
    <location>
        <begin position="78"/>
        <end position="99"/>
    </location>
</feature>
<dbReference type="GO" id="GO:0003677">
    <property type="term" value="F:DNA binding"/>
    <property type="evidence" value="ECO:0007669"/>
    <property type="project" value="InterPro"/>
</dbReference>
<evidence type="ECO:0000313" key="4">
    <source>
        <dbReference type="Proteomes" id="UP000198412"/>
    </source>
</evidence>
<dbReference type="Proteomes" id="UP000198412">
    <property type="component" value="Unassembled WGS sequence"/>
</dbReference>
<evidence type="ECO:0000313" key="3">
    <source>
        <dbReference type="EMBL" id="SNR35015.1"/>
    </source>
</evidence>
<evidence type="ECO:0000259" key="2">
    <source>
        <dbReference type="PROSITE" id="PS50943"/>
    </source>
</evidence>
<dbReference type="OrthoDB" id="5379939at2"/>
<dbReference type="Gene3D" id="1.10.260.40">
    <property type="entry name" value="lambda repressor-like DNA-binding domains"/>
    <property type="match status" value="1"/>
</dbReference>
<dbReference type="InterPro" id="IPR001387">
    <property type="entry name" value="Cro/C1-type_HTH"/>
</dbReference>
<keyword evidence="1" id="KW-0812">Transmembrane</keyword>
<keyword evidence="1" id="KW-0472">Membrane</keyword>
<sequence>MKQPQLGKKILELRLDKGLTQTELAEKCNISLRTIQRIESTEVTPRSYTLKLIFKVLDFDGFSSSIKSENSNNSRKNVVRTILLLLTTSIVSILIFKLVSNSNKQSTKEVTEIINNNQSNIKRWMNNKQVDSVLTIYNDNACILNSVCGKIQIRQMMNDIVNNDYELIEYRSISINVSDTIAVEKYKNTYRYKGKVSNQIGITEWHFKNGKWLITNDFFRD</sequence>
<dbReference type="Pfam" id="PF01381">
    <property type="entry name" value="HTH_3"/>
    <property type="match status" value="1"/>
</dbReference>
<proteinExistence type="predicted"/>
<accession>A0A238VKX8</accession>
<dbReference type="AlphaFoldDB" id="A0A238VKX8"/>
<dbReference type="InterPro" id="IPR010982">
    <property type="entry name" value="Lambda_DNA-bd_dom_sf"/>
</dbReference>
<feature type="domain" description="HTH cro/C1-type" evidence="2">
    <location>
        <begin position="10"/>
        <end position="62"/>
    </location>
</feature>
<dbReference type="PROSITE" id="PS50943">
    <property type="entry name" value="HTH_CROC1"/>
    <property type="match status" value="1"/>
</dbReference>
<reference evidence="4" key="1">
    <citation type="submission" date="2017-06" db="EMBL/GenBank/DDBJ databases">
        <authorList>
            <person name="Varghese N."/>
            <person name="Submissions S."/>
        </authorList>
    </citation>
    <scope>NUCLEOTIDE SEQUENCE [LARGE SCALE GENOMIC DNA]</scope>
    <source>
        <strain evidence="4">DSM 27993</strain>
    </source>
</reference>
<dbReference type="SUPFAM" id="SSF54427">
    <property type="entry name" value="NTF2-like"/>
    <property type="match status" value="1"/>
</dbReference>
<gene>
    <name evidence="3" type="ORF">SAMN04488111_0665</name>
</gene>
<dbReference type="Gene3D" id="3.10.450.50">
    <property type="match status" value="1"/>
</dbReference>
<dbReference type="RefSeq" id="WP_089376994.1">
    <property type="nucleotide sequence ID" value="NZ_FZNX01000001.1"/>
</dbReference>